<dbReference type="Pfam" id="PF12796">
    <property type="entry name" value="Ank_2"/>
    <property type="match status" value="1"/>
</dbReference>
<dbReference type="PANTHER" id="PTHR24198:SF165">
    <property type="entry name" value="ANKYRIN REPEAT-CONTAINING PROTEIN-RELATED"/>
    <property type="match status" value="1"/>
</dbReference>
<feature type="repeat" description="ANK" evidence="3">
    <location>
        <begin position="255"/>
        <end position="287"/>
    </location>
</feature>
<sequence>MDPISATAGAIAFVQAATAIAKGLSVLRSLENAPAEFQALLSELQALQTVASQAKISASATHSTRAQAGLQSPHADLSQTVDTLDGLTKRLIAGRENDQTQHGRPKISRVRWRLEKDNIYHLRDRARSLRECLSAFFVAVNAAESSSQSKTLLDIGSILQSSSTAIARVLEQNVAATNTTLSSLARLEQGISKIHDPREESGRPARSPPVESVDILRLERATYSPPPTSSQGDILGLTNAPVESDPHPMNALDDLGYTPLHWAVRRRDVHGVTLLLASTSDTEIRDRNGRSPVHLAARAGLVDITAQLLRVGSNPNARDINGKSPLHLAVGSSEPGSTETTNLLLRNGSFPNLCDSVNQFTPLNHLVHSSLASDPWDSEAKIESLLKAGADIDLPDKFGCSPPPNARVIHWDDELFKVLYTRGAKTTVVDRMGRGLLHYIAAYGDLDRIEYLRAVKLTGIDPCTKDFHRHTPESLISWRHRTLERKLWTNMKRPSDEEVVAFGELVAEINARNLALTETQVAQASTMEEADVQLQDSSDNEQYLDAVESHSPAT</sequence>
<feature type="repeat" description="ANK" evidence="3">
    <location>
        <begin position="321"/>
        <end position="356"/>
    </location>
</feature>
<dbReference type="PROSITE" id="PS50088">
    <property type="entry name" value="ANK_REPEAT"/>
    <property type="match status" value="3"/>
</dbReference>
<dbReference type="PANTHER" id="PTHR24198">
    <property type="entry name" value="ANKYRIN REPEAT AND PROTEIN KINASE DOMAIN-CONTAINING PROTEIN"/>
    <property type="match status" value="1"/>
</dbReference>
<dbReference type="Proteomes" id="UP001321760">
    <property type="component" value="Unassembled WGS sequence"/>
</dbReference>
<proteinExistence type="predicted"/>
<organism evidence="5 6">
    <name type="scientific">Podospora aff. communis PSN243</name>
    <dbReference type="NCBI Taxonomy" id="3040156"/>
    <lineage>
        <taxon>Eukaryota</taxon>
        <taxon>Fungi</taxon>
        <taxon>Dikarya</taxon>
        <taxon>Ascomycota</taxon>
        <taxon>Pezizomycotina</taxon>
        <taxon>Sordariomycetes</taxon>
        <taxon>Sordariomycetidae</taxon>
        <taxon>Sordariales</taxon>
        <taxon>Podosporaceae</taxon>
        <taxon>Podospora</taxon>
    </lineage>
</organism>
<dbReference type="InterPro" id="IPR002110">
    <property type="entry name" value="Ankyrin_rpt"/>
</dbReference>
<protein>
    <submittedName>
        <fullName evidence="5">Ankyrin repeat-containing domain protein</fullName>
    </submittedName>
</protein>
<evidence type="ECO:0000313" key="6">
    <source>
        <dbReference type="Proteomes" id="UP001321760"/>
    </source>
</evidence>
<dbReference type="AlphaFoldDB" id="A0AAV9GH11"/>
<dbReference type="SMART" id="SM00248">
    <property type="entry name" value="ANK"/>
    <property type="match status" value="5"/>
</dbReference>
<evidence type="ECO:0000256" key="1">
    <source>
        <dbReference type="ARBA" id="ARBA00022737"/>
    </source>
</evidence>
<feature type="repeat" description="ANK" evidence="3">
    <location>
        <begin position="288"/>
        <end position="320"/>
    </location>
</feature>
<dbReference type="EMBL" id="MU865955">
    <property type="protein sequence ID" value="KAK4446675.1"/>
    <property type="molecule type" value="Genomic_DNA"/>
</dbReference>
<dbReference type="PROSITE" id="PS50297">
    <property type="entry name" value="ANK_REP_REGION"/>
    <property type="match status" value="2"/>
</dbReference>
<keyword evidence="6" id="KW-1185">Reference proteome</keyword>
<evidence type="ECO:0000313" key="5">
    <source>
        <dbReference type="EMBL" id="KAK4446675.1"/>
    </source>
</evidence>
<keyword evidence="2 3" id="KW-0040">ANK repeat</keyword>
<gene>
    <name evidence="5" type="ORF">QBC34DRAFT_147510</name>
</gene>
<reference evidence="5" key="1">
    <citation type="journal article" date="2023" name="Mol. Phylogenet. Evol.">
        <title>Genome-scale phylogeny and comparative genomics of the fungal order Sordariales.</title>
        <authorList>
            <person name="Hensen N."/>
            <person name="Bonometti L."/>
            <person name="Westerberg I."/>
            <person name="Brannstrom I.O."/>
            <person name="Guillou S."/>
            <person name="Cros-Aarteil S."/>
            <person name="Calhoun S."/>
            <person name="Haridas S."/>
            <person name="Kuo A."/>
            <person name="Mondo S."/>
            <person name="Pangilinan J."/>
            <person name="Riley R."/>
            <person name="LaButti K."/>
            <person name="Andreopoulos B."/>
            <person name="Lipzen A."/>
            <person name="Chen C."/>
            <person name="Yan M."/>
            <person name="Daum C."/>
            <person name="Ng V."/>
            <person name="Clum A."/>
            <person name="Steindorff A."/>
            <person name="Ohm R.A."/>
            <person name="Martin F."/>
            <person name="Silar P."/>
            <person name="Natvig D.O."/>
            <person name="Lalanne C."/>
            <person name="Gautier V."/>
            <person name="Ament-Velasquez S.L."/>
            <person name="Kruys A."/>
            <person name="Hutchinson M.I."/>
            <person name="Powell A.J."/>
            <person name="Barry K."/>
            <person name="Miller A.N."/>
            <person name="Grigoriev I.V."/>
            <person name="Debuchy R."/>
            <person name="Gladieux P."/>
            <person name="Hiltunen Thoren M."/>
            <person name="Johannesson H."/>
        </authorList>
    </citation>
    <scope>NUCLEOTIDE SEQUENCE</scope>
    <source>
        <strain evidence="5">PSN243</strain>
    </source>
</reference>
<evidence type="ECO:0000256" key="2">
    <source>
        <dbReference type="ARBA" id="ARBA00023043"/>
    </source>
</evidence>
<dbReference type="InterPro" id="IPR036770">
    <property type="entry name" value="Ankyrin_rpt-contain_sf"/>
</dbReference>
<name>A0AAV9GH11_9PEZI</name>
<reference evidence="5" key="2">
    <citation type="submission" date="2023-05" db="EMBL/GenBank/DDBJ databases">
        <authorList>
            <consortium name="Lawrence Berkeley National Laboratory"/>
            <person name="Steindorff A."/>
            <person name="Hensen N."/>
            <person name="Bonometti L."/>
            <person name="Westerberg I."/>
            <person name="Brannstrom I.O."/>
            <person name="Guillou S."/>
            <person name="Cros-Aarteil S."/>
            <person name="Calhoun S."/>
            <person name="Haridas S."/>
            <person name="Kuo A."/>
            <person name="Mondo S."/>
            <person name="Pangilinan J."/>
            <person name="Riley R."/>
            <person name="Labutti K."/>
            <person name="Andreopoulos B."/>
            <person name="Lipzen A."/>
            <person name="Chen C."/>
            <person name="Yanf M."/>
            <person name="Daum C."/>
            <person name="Ng V."/>
            <person name="Clum A."/>
            <person name="Ohm R."/>
            <person name="Martin F."/>
            <person name="Silar P."/>
            <person name="Natvig D."/>
            <person name="Lalanne C."/>
            <person name="Gautier V."/>
            <person name="Ament-Velasquez S.L."/>
            <person name="Kruys A."/>
            <person name="Hutchinson M.I."/>
            <person name="Powell A.J."/>
            <person name="Barry K."/>
            <person name="Miller A.N."/>
            <person name="Grigoriev I.V."/>
            <person name="Debuchy R."/>
            <person name="Gladieux P."/>
            <person name="Thoren M.H."/>
            <person name="Johannesson H."/>
        </authorList>
    </citation>
    <scope>NUCLEOTIDE SEQUENCE</scope>
    <source>
        <strain evidence="5">PSN243</strain>
    </source>
</reference>
<evidence type="ECO:0000256" key="3">
    <source>
        <dbReference type="PROSITE-ProRule" id="PRU00023"/>
    </source>
</evidence>
<keyword evidence="1" id="KW-0677">Repeat</keyword>
<dbReference type="Gene3D" id="1.25.40.20">
    <property type="entry name" value="Ankyrin repeat-containing domain"/>
    <property type="match status" value="1"/>
</dbReference>
<feature type="region of interest" description="Disordered" evidence="4">
    <location>
        <begin position="533"/>
        <end position="554"/>
    </location>
</feature>
<evidence type="ECO:0000256" key="4">
    <source>
        <dbReference type="SAM" id="MobiDB-lite"/>
    </source>
</evidence>
<accession>A0AAV9GH11</accession>
<dbReference type="SUPFAM" id="SSF48403">
    <property type="entry name" value="Ankyrin repeat"/>
    <property type="match status" value="1"/>
</dbReference>
<comment type="caution">
    <text evidence="5">The sequence shown here is derived from an EMBL/GenBank/DDBJ whole genome shotgun (WGS) entry which is preliminary data.</text>
</comment>